<dbReference type="InterPro" id="IPR029058">
    <property type="entry name" value="AB_hydrolase_fold"/>
</dbReference>
<dbReference type="RefSeq" id="WP_073300166.1">
    <property type="nucleotide sequence ID" value="NZ_FQXA01000002.1"/>
</dbReference>
<dbReference type="Proteomes" id="UP000184000">
    <property type="component" value="Unassembled WGS sequence"/>
</dbReference>
<dbReference type="GeneID" id="98637910"/>
<evidence type="ECO:0000256" key="1">
    <source>
        <dbReference type="SAM" id="SignalP"/>
    </source>
</evidence>
<dbReference type="PANTHER" id="PTHR43265:SF1">
    <property type="entry name" value="ESTERASE ESTD"/>
    <property type="match status" value="1"/>
</dbReference>
<feature type="domain" description="Serine aminopeptidase S33" evidence="2">
    <location>
        <begin position="71"/>
        <end position="278"/>
    </location>
</feature>
<dbReference type="Pfam" id="PF12146">
    <property type="entry name" value="Hydrolase_4"/>
    <property type="match status" value="1"/>
</dbReference>
<reference evidence="3 4" key="1">
    <citation type="submission" date="2016-11" db="EMBL/GenBank/DDBJ databases">
        <authorList>
            <person name="Jaros S."/>
            <person name="Januszkiewicz K."/>
            <person name="Wedrychowicz H."/>
        </authorList>
    </citation>
    <scope>NUCLEOTIDE SEQUENCE [LARGE SCALE GENOMIC DNA]</scope>
    <source>
        <strain evidence="3 4">DSM 18231</strain>
    </source>
</reference>
<gene>
    <name evidence="3" type="ORF">SAMN02744645_1721</name>
</gene>
<protein>
    <recommendedName>
        <fullName evidence="2">Serine aminopeptidase S33 domain-containing protein</fullName>
    </recommendedName>
</protein>
<sequence length="321" mass="34743">MRFVLLLAFFVMIPSFVHAQTLLNQRMTVQVSDGRLYGSLLLPKTDAPLPVALLIAGSGPTDRNGNNPLGHNDSLKRLAQALAKRGIASLRYDKRGVGQSQAVAPDESQLTVDDYVDDAVAWSRLLQADPRFSAVVLIGHSEGALIASLAEPAVKPAALISVAGSGRPIGTLLQAQLQGRLPPSLLATASYLINELNAGRTHQQVPDSLQVLFRSSVQPYLISLFQQDPADAFANTRAPALIVQGTHDIQVSREDAQALKRARADAELAMINGMGHVLRITPQERKRQTSTYNQPELPIANELPERITQLLQMHSILPPSS</sequence>
<dbReference type="SUPFAM" id="SSF53474">
    <property type="entry name" value="alpha/beta-Hydrolases"/>
    <property type="match status" value="1"/>
</dbReference>
<proteinExistence type="predicted"/>
<feature type="signal peptide" evidence="1">
    <location>
        <begin position="1"/>
        <end position="19"/>
    </location>
</feature>
<dbReference type="PANTHER" id="PTHR43265">
    <property type="entry name" value="ESTERASE ESTD"/>
    <property type="match status" value="1"/>
</dbReference>
<evidence type="ECO:0000259" key="2">
    <source>
        <dbReference type="Pfam" id="PF12146"/>
    </source>
</evidence>
<accession>A0A1M5N8M1</accession>
<dbReference type="InterPro" id="IPR022742">
    <property type="entry name" value="Hydrolase_4"/>
</dbReference>
<feature type="chain" id="PRO_5009912538" description="Serine aminopeptidase S33 domain-containing protein" evidence="1">
    <location>
        <begin position="20"/>
        <end position="321"/>
    </location>
</feature>
<name>A0A1M5N8M1_9GAMM</name>
<dbReference type="AlphaFoldDB" id="A0A1M5N8M1"/>
<dbReference type="InterPro" id="IPR053145">
    <property type="entry name" value="AB_hydrolase_Est10"/>
</dbReference>
<dbReference type="Gene3D" id="3.40.50.1820">
    <property type="entry name" value="alpha/beta hydrolase"/>
    <property type="match status" value="1"/>
</dbReference>
<dbReference type="EMBL" id="FQXA01000002">
    <property type="protein sequence ID" value="SHG85802.1"/>
    <property type="molecule type" value="Genomic_DNA"/>
</dbReference>
<evidence type="ECO:0000313" key="3">
    <source>
        <dbReference type="EMBL" id="SHG85802.1"/>
    </source>
</evidence>
<keyword evidence="1" id="KW-0732">Signal</keyword>
<evidence type="ECO:0000313" key="4">
    <source>
        <dbReference type="Proteomes" id="UP000184000"/>
    </source>
</evidence>
<dbReference type="GO" id="GO:0052689">
    <property type="term" value="F:carboxylic ester hydrolase activity"/>
    <property type="evidence" value="ECO:0007669"/>
    <property type="project" value="TreeGrafter"/>
</dbReference>
<organism evidence="3 4">
    <name type="scientific">Stutzerimonas xanthomarina DSM 18231</name>
    <dbReference type="NCBI Taxonomy" id="1403346"/>
    <lineage>
        <taxon>Bacteria</taxon>
        <taxon>Pseudomonadati</taxon>
        <taxon>Pseudomonadota</taxon>
        <taxon>Gammaproteobacteria</taxon>
        <taxon>Pseudomonadales</taxon>
        <taxon>Pseudomonadaceae</taxon>
        <taxon>Stutzerimonas</taxon>
    </lineage>
</organism>